<protein>
    <submittedName>
        <fullName evidence="10">Glycosyltransferase family 2 protein</fullName>
    </submittedName>
</protein>
<evidence type="ECO:0000256" key="2">
    <source>
        <dbReference type="ARBA" id="ARBA00022676"/>
    </source>
</evidence>
<reference evidence="10 11" key="1">
    <citation type="submission" date="2022-12" db="EMBL/GenBank/DDBJ databases">
        <title>Draft genome sequence of Paenibacillus sp. dW9.</title>
        <authorList>
            <person name="Choi E.-W."/>
            <person name="Kim D.-U."/>
        </authorList>
    </citation>
    <scope>NUCLEOTIDE SEQUENCE [LARGE SCALE GENOMIC DNA]</scope>
    <source>
        <strain evidence="11">dW9</strain>
    </source>
</reference>
<evidence type="ECO:0000256" key="1">
    <source>
        <dbReference type="ARBA" id="ARBA00004141"/>
    </source>
</evidence>
<feature type="domain" description="Glycosyltransferase 2-like" evidence="9">
    <location>
        <begin position="8"/>
        <end position="169"/>
    </location>
</feature>
<dbReference type="Pfam" id="PF00535">
    <property type="entry name" value="Glycos_transf_2"/>
    <property type="match status" value="1"/>
</dbReference>
<organism evidence="10 11">
    <name type="scientific">Paenibacillus gyeongsangnamensis</name>
    <dbReference type="NCBI Taxonomy" id="3388067"/>
    <lineage>
        <taxon>Bacteria</taxon>
        <taxon>Bacillati</taxon>
        <taxon>Bacillota</taxon>
        <taxon>Bacilli</taxon>
        <taxon>Bacillales</taxon>
        <taxon>Paenibacillaceae</taxon>
        <taxon>Paenibacillus</taxon>
    </lineage>
</organism>
<dbReference type="CDD" id="cd04187">
    <property type="entry name" value="DPM1_like_bac"/>
    <property type="match status" value="1"/>
</dbReference>
<feature type="transmembrane region" description="Helical" evidence="8">
    <location>
        <begin position="232"/>
        <end position="256"/>
    </location>
</feature>
<evidence type="ECO:0000256" key="3">
    <source>
        <dbReference type="ARBA" id="ARBA00022679"/>
    </source>
</evidence>
<evidence type="ECO:0000313" key="11">
    <source>
        <dbReference type="Proteomes" id="UP001527882"/>
    </source>
</evidence>
<keyword evidence="11" id="KW-1185">Reference proteome</keyword>
<keyword evidence="3" id="KW-0808">Transferase</keyword>
<accession>A0ABT4Q8T1</accession>
<proteinExistence type="predicted"/>
<feature type="transmembrane region" description="Helical" evidence="8">
    <location>
        <begin position="262"/>
        <end position="290"/>
    </location>
</feature>
<evidence type="ECO:0000313" key="10">
    <source>
        <dbReference type="EMBL" id="MCZ8513294.1"/>
    </source>
</evidence>
<evidence type="ECO:0000256" key="7">
    <source>
        <dbReference type="SAM" id="MobiDB-lite"/>
    </source>
</evidence>
<comment type="subcellular location">
    <subcellularLocation>
        <location evidence="1">Membrane</location>
        <topology evidence="1">Multi-pass membrane protein</topology>
    </subcellularLocation>
</comment>
<keyword evidence="4 8" id="KW-0812">Transmembrane</keyword>
<dbReference type="InterPro" id="IPR001173">
    <property type="entry name" value="Glyco_trans_2-like"/>
</dbReference>
<evidence type="ECO:0000256" key="6">
    <source>
        <dbReference type="ARBA" id="ARBA00023136"/>
    </source>
</evidence>
<evidence type="ECO:0000259" key="9">
    <source>
        <dbReference type="Pfam" id="PF00535"/>
    </source>
</evidence>
<dbReference type="PANTHER" id="PTHR48090">
    <property type="entry name" value="UNDECAPRENYL-PHOSPHATE 4-DEOXY-4-FORMAMIDO-L-ARABINOSE TRANSFERASE-RELATED"/>
    <property type="match status" value="1"/>
</dbReference>
<dbReference type="InterPro" id="IPR050256">
    <property type="entry name" value="Glycosyltransferase_2"/>
</dbReference>
<dbReference type="PANTHER" id="PTHR48090:SF1">
    <property type="entry name" value="PROPHAGE BACTOPRENOL GLUCOSYL TRANSFERASE HOMOLOG"/>
    <property type="match status" value="1"/>
</dbReference>
<dbReference type="Proteomes" id="UP001527882">
    <property type="component" value="Unassembled WGS sequence"/>
</dbReference>
<dbReference type="EMBL" id="JAQAGZ010000007">
    <property type="protein sequence ID" value="MCZ8513294.1"/>
    <property type="molecule type" value="Genomic_DNA"/>
</dbReference>
<dbReference type="Gene3D" id="3.90.550.10">
    <property type="entry name" value="Spore Coat Polysaccharide Biosynthesis Protein SpsA, Chain A"/>
    <property type="match status" value="1"/>
</dbReference>
<dbReference type="InterPro" id="IPR029044">
    <property type="entry name" value="Nucleotide-diphossugar_trans"/>
</dbReference>
<dbReference type="RefSeq" id="WP_269881785.1">
    <property type="nucleotide sequence ID" value="NZ_JAQAGZ010000007.1"/>
</dbReference>
<name>A0ABT4Q8T1_9BACL</name>
<keyword evidence="6 8" id="KW-0472">Membrane</keyword>
<comment type="caution">
    <text evidence="10">The sequence shown here is derived from an EMBL/GenBank/DDBJ whole genome shotgun (WGS) entry which is preliminary data.</text>
</comment>
<keyword evidence="5 8" id="KW-1133">Transmembrane helix</keyword>
<evidence type="ECO:0000256" key="5">
    <source>
        <dbReference type="ARBA" id="ARBA00022989"/>
    </source>
</evidence>
<gene>
    <name evidence="10" type="ORF">O9H85_12835</name>
</gene>
<dbReference type="SUPFAM" id="SSF53448">
    <property type="entry name" value="Nucleotide-diphospho-sugar transferases"/>
    <property type="match status" value="1"/>
</dbReference>
<feature type="region of interest" description="Disordered" evidence="7">
    <location>
        <begin position="323"/>
        <end position="348"/>
    </location>
</feature>
<sequence>MWNPIQYSVVVPVYNEEPVLRETYRRLTEVMRRTGERYELLFVNDGSRDRSAAILGELCAGDPAVKAIHFSRNFGHQIAITAGMDHAAGHAVVVIDADLQDPPELIEAMIGKWKEGYDVVYAKRTERKGETRFKRWSAHLFYRTLRALTDVDIPADTGDFRLIDRKVCDAMKTIREKNRFIRGLVSWLGFKQTSVEYSRDERWAGETKYPLGKMLKLSADALTSFSHKPLKLATYIGFALSGGSFLALLITVYLKLFMASTIAGWASIICLSLLFNGVILLILGIIGEYIGRIYDESKDRPLYLIGAREGFAKERLPVREAMGTPGGQREGLPAFDADSGQDRGWSHA</sequence>
<evidence type="ECO:0000256" key="4">
    <source>
        <dbReference type="ARBA" id="ARBA00022692"/>
    </source>
</evidence>
<evidence type="ECO:0000256" key="8">
    <source>
        <dbReference type="SAM" id="Phobius"/>
    </source>
</evidence>
<keyword evidence="2" id="KW-0328">Glycosyltransferase</keyword>